<protein>
    <submittedName>
        <fullName evidence="3">Toxin</fullName>
    </submittedName>
</protein>
<dbReference type="AlphaFoldDB" id="A0A2A2ZBL7"/>
<reference evidence="3 4" key="1">
    <citation type="submission" date="2017-08" db="EMBL/GenBank/DDBJ databases">
        <title>Phylogenetic analysis of Mycobacterium avium complex whole genomes.</title>
        <authorList>
            <person name="Caverly L.J."/>
            <person name="Spilker T."/>
            <person name="Lipuma J."/>
        </authorList>
    </citation>
    <scope>NUCLEOTIDE SEQUENCE [LARGE SCALE GENOMIC DNA]</scope>
    <source>
        <strain evidence="3 4">FLAC0165</strain>
    </source>
</reference>
<dbReference type="PANTHER" id="PTHR33988:SF2">
    <property type="entry name" value="ENDORIBONUCLEASE MAZF"/>
    <property type="match status" value="1"/>
</dbReference>
<dbReference type="Gene3D" id="2.30.30.110">
    <property type="match status" value="1"/>
</dbReference>
<dbReference type="Proteomes" id="UP000217768">
    <property type="component" value="Unassembled WGS sequence"/>
</dbReference>
<keyword evidence="2" id="KW-1277">Toxin-antitoxin system</keyword>
<dbReference type="SUPFAM" id="SSF50118">
    <property type="entry name" value="Cell growth inhibitor/plasmid maintenance toxic component"/>
    <property type="match status" value="1"/>
</dbReference>
<dbReference type="InterPro" id="IPR011067">
    <property type="entry name" value="Plasmid_toxin/cell-grow_inhib"/>
</dbReference>
<name>A0A2A2ZBL7_MYCAV</name>
<dbReference type="PANTHER" id="PTHR33988">
    <property type="entry name" value="ENDORIBONUCLEASE MAZF-RELATED"/>
    <property type="match status" value="1"/>
</dbReference>
<comment type="similarity">
    <text evidence="1">Belongs to the PemK/MazF family.</text>
</comment>
<sequence>MMDIPGRGEVWWCELADIGRRPVVVLSRDAAIARLSRVLVAPCTTTIRGLASEVVLEPDADPIPRPSAVNLDSVESVSIAMLVERLGRLSDHRMRAVCAALNVAVACDFGGGAT</sequence>
<dbReference type="Pfam" id="PF02452">
    <property type="entry name" value="PemK_toxin"/>
    <property type="match status" value="1"/>
</dbReference>
<dbReference type="GO" id="GO:0016075">
    <property type="term" value="P:rRNA catabolic process"/>
    <property type="evidence" value="ECO:0007669"/>
    <property type="project" value="TreeGrafter"/>
</dbReference>
<accession>A0A2A2ZBL7</accession>
<dbReference type="EMBL" id="NSFD01000055">
    <property type="protein sequence ID" value="PBA23841.1"/>
    <property type="molecule type" value="Genomic_DNA"/>
</dbReference>
<evidence type="ECO:0000313" key="3">
    <source>
        <dbReference type="EMBL" id="PBA23841.1"/>
    </source>
</evidence>
<organism evidence="3 4">
    <name type="scientific">Mycobacterium avium</name>
    <dbReference type="NCBI Taxonomy" id="1764"/>
    <lineage>
        <taxon>Bacteria</taxon>
        <taxon>Bacillati</taxon>
        <taxon>Actinomycetota</taxon>
        <taxon>Actinomycetes</taxon>
        <taxon>Mycobacteriales</taxon>
        <taxon>Mycobacteriaceae</taxon>
        <taxon>Mycobacterium</taxon>
        <taxon>Mycobacterium avium complex (MAC)</taxon>
    </lineage>
</organism>
<dbReference type="GO" id="GO:0003677">
    <property type="term" value="F:DNA binding"/>
    <property type="evidence" value="ECO:0007669"/>
    <property type="project" value="InterPro"/>
</dbReference>
<proteinExistence type="inferred from homology"/>
<evidence type="ECO:0000256" key="2">
    <source>
        <dbReference type="ARBA" id="ARBA00022649"/>
    </source>
</evidence>
<comment type="caution">
    <text evidence="3">The sequence shown here is derived from an EMBL/GenBank/DDBJ whole genome shotgun (WGS) entry which is preliminary data.</text>
</comment>
<evidence type="ECO:0000313" key="4">
    <source>
        <dbReference type="Proteomes" id="UP000217768"/>
    </source>
</evidence>
<dbReference type="GO" id="GO:0004521">
    <property type="term" value="F:RNA endonuclease activity"/>
    <property type="evidence" value="ECO:0007669"/>
    <property type="project" value="TreeGrafter"/>
</dbReference>
<dbReference type="GO" id="GO:0006402">
    <property type="term" value="P:mRNA catabolic process"/>
    <property type="evidence" value="ECO:0007669"/>
    <property type="project" value="TreeGrafter"/>
</dbReference>
<evidence type="ECO:0000256" key="1">
    <source>
        <dbReference type="ARBA" id="ARBA00007521"/>
    </source>
</evidence>
<dbReference type="InterPro" id="IPR003477">
    <property type="entry name" value="PemK-like"/>
</dbReference>
<gene>
    <name evidence="3" type="ORF">CKJ66_26275</name>
</gene>